<comment type="caution">
    <text evidence="9">The sequence shown here is derived from an EMBL/GenBank/DDBJ whole genome shotgun (WGS) entry which is preliminary data.</text>
</comment>
<dbReference type="GO" id="GO:0005783">
    <property type="term" value="C:endoplasmic reticulum"/>
    <property type="evidence" value="ECO:0007669"/>
    <property type="project" value="TreeGrafter"/>
</dbReference>
<dbReference type="PROSITE" id="PS50922">
    <property type="entry name" value="TLC"/>
    <property type="match status" value="1"/>
</dbReference>
<evidence type="ECO:0000256" key="4">
    <source>
        <dbReference type="ARBA" id="ARBA00023136"/>
    </source>
</evidence>
<feature type="transmembrane region" description="Helical" evidence="6">
    <location>
        <begin position="213"/>
        <end position="233"/>
    </location>
</feature>
<feature type="transmembrane region" description="Helical" evidence="6">
    <location>
        <begin position="256"/>
        <end position="279"/>
    </location>
</feature>
<feature type="chain" id="PRO_5035463108" description="TLC domain-containing protein" evidence="7">
    <location>
        <begin position="18"/>
        <end position="302"/>
    </location>
</feature>
<feature type="transmembrane region" description="Helical" evidence="6">
    <location>
        <begin position="80"/>
        <end position="98"/>
    </location>
</feature>
<dbReference type="GO" id="GO:0050291">
    <property type="term" value="F:sphingosine N-acyltransferase activity"/>
    <property type="evidence" value="ECO:0007669"/>
    <property type="project" value="InterPro"/>
</dbReference>
<keyword evidence="3 6" id="KW-1133">Transmembrane helix</keyword>
<keyword evidence="2 5" id="KW-0812">Transmembrane</keyword>
<accession>A0A8K1CIT0</accession>
<reference evidence="9" key="1">
    <citation type="submission" date="2019-03" db="EMBL/GenBank/DDBJ databases">
        <title>Long read genome sequence of the mycoparasitic Pythium oligandrum ATCC 38472 isolated from sugarbeet rhizosphere.</title>
        <authorList>
            <person name="Gaulin E."/>
        </authorList>
    </citation>
    <scope>NUCLEOTIDE SEQUENCE</scope>
    <source>
        <strain evidence="9">ATCC 38472_TT</strain>
    </source>
</reference>
<organism evidence="9 10">
    <name type="scientific">Pythium oligandrum</name>
    <name type="common">Mycoparasitic fungus</name>
    <dbReference type="NCBI Taxonomy" id="41045"/>
    <lineage>
        <taxon>Eukaryota</taxon>
        <taxon>Sar</taxon>
        <taxon>Stramenopiles</taxon>
        <taxon>Oomycota</taxon>
        <taxon>Peronosporomycetes</taxon>
        <taxon>Pythiales</taxon>
        <taxon>Pythiaceae</taxon>
        <taxon>Pythium</taxon>
    </lineage>
</organism>
<comment type="subcellular location">
    <subcellularLocation>
        <location evidence="1">Membrane</location>
        <topology evidence="1">Multi-pass membrane protein</topology>
    </subcellularLocation>
</comment>
<proteinExistence type="predicted"/>
<evidence type="ECO:0000256" key="2">
    <source>
        <dbReference type="ARBA" id="ARBA00022692"/>
    </source>
</evidence>
<dbReference type="EMBL" id="SPLM01000072">
    <property type="protein sequence ID" value="TMW63829.1"/>
    <property type="molecule type" value="Genomic_DNA"/>
</dbReference>
<dbReference type="PANTHER" id="PTHR12560:SF0">
    <property type="entry name" value="LD18904P"/>
    <property type="match status" value="1"/>
</dbReference>
<dbReference type="SMART" id="SM00724">
    <property type="entry name" value="TLC"/>
    <property type="match status" value="1"/>
</dbReference>
<sequence>MAKPSQALLLLAQLVMGAMTGMFLPMLVSEVYGVTNMRRQSDVYKQPGMPQAIDLWGALSVKRAILPPNVRDSAFRVDSLASSLFNALFFTWITVYGYQVIKDEEWFPPSLGGSGHIVKAFQVINVPPSNELKTYLQLQLAYQVHSLLYVLLMKPLDNDNMDFMSHDLTAILLMVSSYLVNYTAISAIIGFLNDACDIFMYIFFVSTDSEWKPMIAASYMTFLFAWGYTRLYVYPSEILPSVFIEPTRNDPNVSSLYLRPVELMLSFLLVLQTWWFVLFSEKGRRKLFKPSHEGGQEKATDG</sequence>
<gene>
    <name evidence="9" type="ORF">Poli38472_002770</name>
</gene>
<dbReference type="InterPro" id="IPR006634">
    <property type="entry name" value="TLC-dom"/>
</dbReference>
<keyword evidence="10" id="KW-1185">Reference proteome</keyword>
<dbReference type="GO" id="GO:0016020">
    <property type="term" value="C:membrane"/>
    <property type="evidence" value="ECO:0007669"/>
    <property type="project" value="UniProtKB-SubCell"/>
</dbReference>
<evidence type="ECO:0000256" key="5">
    <source>
        <dbReference type="PROSITE-ProRule" id="PRU00205"/>
    </source>
</evidence>
<evidence type="ECO:0000259" key="8">
    <source>
        <dbReference type="PROSITE" id="PS50922"/>
    </source>
</evidence>
<evidence type="ECO:0000256" key="1">
    <source>
        <dbReference type="ARBA" id="ARBA00004141"/>
    </source>
</evidence>
<feature type="domain" description="TLC" evidence="8">
    <location>
        <begin position="72"/>
        <end position="288"/>
    </location>
</feature>
<dbReference type="PANTHER" id="PTHR12560">
    <property type="entry name" value="LONGEVITY ASSURANCE FACTOR 1 LAG1"/>
    <property type="match status" value="1"/>
</dbReference>
<feature type="signal peptide" evidence="7">
    <location>
        <begin position="1"/>
        <end position="17"/>
    </location>
</feature>
<evidence type="ECO:0000256" key="7">
    <source>
        <dbReference type="SAM" id="SignalP"/>
    </source>
</evidence>
<keyword evidence="7" id="KW-0732">Signal</keyword>
<evidence type="ECO:0000256" key="6">
    <source>
        <dbReference type="SAM" id="Phobius"/>
    </source>
</evidence>
<dbReference type="Proteomes" id="UP000794436">
    <property type="component" value="Unassembled WGS sequence"/>
</dbReference>
<keyword evidence="4 5" id="KW-0472">Membrane</keyword>
<dbReference type="AlphaFoldDB" id="A0A8K1CIT0"/>
<dbReference type="OrthoDB" id="537032at2759"/>
<name>A0A8K1CIT0_PYTOL</name>
<dbReference type="InterPro" id="IPR016439">
    <property type="entry name" value="Lag1/Lac1-like"/>
</dbReference>
<evidence type="ECO:0000313" key="10">
    <source>
        <dbReference type="Proteomes" id="UP000794436"/>
    </source>
</evidence>
<feature type="transmembrane region" description="Helical" evidence="6">
    <location>
        <begin position="168"/>
        <end position="192"/>
    </location>
</feature>
<protein>
    <recommendedName>
        <fullName evidence="8">TLC domain-containing protein</fullName>
    </recommendedName>
</protein>
<dbReference type="GO" id="GO:0046513">
    <property type="term" value="P:ceramide biosynthetic process"/>
    <property type="evidence" value="ECO:0007669"/>
    <property type="project" value="InterPro"/>
</dbReference>
<evidence type="ECO:0000313" key="9">
    <source>
        <dbReference type="EMBL" id="TMW63829.1"/>
    </source>
</evidence>
<evidence type="ECO:0000256" key="3">
    <source>
        <dbReference type="ARBA" id="ARBA00022989"/>
    </source>
</evidence>
<dbReference type="Pfam" id="PF03798">
    <property type="entry name" value="TRAM_LAG1_CLN8"/>
    <property type="match status" value="1"/>
</dbReference>